<keyword evidence="3" id="KW-1185">Reference proteome</keyword>
<evidence type="ECO:0000259" key="1">
    <source>
        <dbReference type="Pfam" id="PF13462"/>
    </source>
</evidence>
<dbReference type="RefSeq" id="WP_111349630.1">
    <property type="nucleotide sequence ID" value="NZ_QLII01000001.1"/>
</dbReference>
<dbReference type="SUPFAM" id="SSF52833">
    <property type="entry name" value="Thioredoxin-like"/>
    <property type="match status" value="1"/>
</dbReference>
<protein>
    <recommendedName>
        <fullName evidence="1">Thioredoxin-like fold domain-containing protein</fullName>
    </recommendedName>
</protein>
<dbReference type="Gene3D" id="3.40.30.10">
    <property type="entry name" value="Glutaredoxin"/>
    <property type="match status" value="1"/>
</dbReference>
<dbReference type="OrthoDB" id="117402at2"/>
<dbReference type="AlphaFoldDB" id="A0A327NUM8"/>
<feature type="domain" description="Thioredoxin-like fold" evidence="1">
    <location>
        <begin position="19"/>
        <end position="165"/>
    </location>
</feature>
<dbReference type="Pfam" id="PF13462">
    <property type="entry name" value="Thioredoxin_4"/>
    <property type="match status" value="1"/>
</dbReference>
<dbReference type="Proteomes" id="UP000249016">
    <property type="component" value="Unassembled WGS sequence"/>
</dbReference>
<proteinExistence type="predicted"/>
<dbReference type="InterPro" id="IPR012336">
    <property type="entry name" value="Thioredoxin-like_fold"/>
</dbReference>
<gene>
    <name evidence="2" type="ORF">HMF3257_35905</name>
</gene>
<evidence type="ECO:0000313" key="3">
    <source>
        <dbReference type="Proteomes" id="UP000249016"/>
    </source>
</evidence>
<organism evidence="2 3">
    <name type="scientific">Spirosoma telluris</name>
    <dbReference type="NCBI Taxonomy" id="2183553"/>
    <lineage>
        <taxon>Bacteria</taxon>
        <taxon>Pseudomonadati</taxon>
        <taxon>Bacteroidota</taxon>
        <taxon>Cytophagia</taxon>
        <taxon>Cytophagales</taxon>
        <taxon>Cytophagaceae</taxon>
        <taxon>Spirosoma</taxon>
    </lineage>
</organism>
<name>A0A327NUM8_9BACT</name>
<accession>A0A327NUM8</accession>
<dbReference type="EMBL" id="QLII01000001">
    <property type="protein sequence ID" value="RAI78139.1"/>
    <property type="molecule type" value="Genomic_DNA"/>
</dbReference>
<dbReference type="InterPro" id="IPR036249">
    <property type="entry name" value="Thioredoxin-like_sf"/>
</dbReference>
<comment type="caution">
    <text evidence="2">The sequence shown here is derived from an EMBL/GenBank/DDBJ whole genome shotgun (WGS) entry which is preliminary data.</text>
</comment>
<evidence type="ECO:0000313" key="2">
    <source>
        <dbReference type="EMBL" id="RAI78139.1"/>
    </source>
</evidence>
<sequence>MDSSLNLIKATNGPVTGAVEVVEFGDCLCYRSQEIRKVIYSLLDQFNGQPITYTYRHYPDLTSDQSLLAAVATEAARRQGKFWPMYSALFTQPLINCVTLMGLATTLGLDQNQFLQDLLDDQLHNQIKTDWRLGHLSGVRCPPTLFIGGQQFHGKLTQARLVPLIQFHLNHFRPSVLNVVDQKGGIVHWSTNEFS</sequence>
<reference evidence="2 3" key="1">
    <citation type="submission" date="2018-06" db="EMBL/GenBank/DDBJ databases">
        <title>Spirosoma sp. HMF3257 Genome sequencing and assembly.</title>
        <authorList>
            <person name="Kang H."/>
            <person name="Cha I."/>
            <person name="Kim H."/>
            <person name="Kang J."/>
            <person name="Joh K."/>
        </authorList>
    </citation>
    <scope>NUCLEOTIDE SEQUENCE [LARGE SCALE GENOMIC DNA]</scope>
    <source>
        <strain evidence="2 3">HMF3257</strain>
    </source>
</reference>